<protein>
    <submittedName>
        <fullName evidence="13">Protein kinase domain-containing protein</fullName>
    </submittedName>
</protein>
<dbReference type="Gene3D" id="3.30.200.20">
    <property type="entry name" value="Phosphorylase Kinase, domain 1"/>
    <property type="match status" value="1"/>
</dbReference>
<comment type="cofactor">
    <cofactor evidence="2">
        <name>Mg(2+)</name>
        <dbReference type="ChEBI" id="CHEBI:18420"/>
    </cofactor>
</comment>
<evidence type="ECO:0000256" key="4">
    <source>
        <dbReference type="ARBA" id="ARBA00022679"/>
    </source>
</evidence>
<dbReference type="GO" id="GO:0005737">
    <property type="term" value="C:cytoplasm"/>
    <property type="evidence" value="ECO:0007669"/>
    <property type="project" value="TreeGrafter"/>
</dbReference>
<evidence type="ECO:0000256" key="5">
    <source>
        <dbReference type="ARBA" id="ARBA00022741"/>
    </source>
</evidence>
<dbReference type="InterPro" id="IPR050940">
    <property type="entry name" value="Actin_reg-Ser/Thr_kinase"/>
</dbReference>
<gene>
    <name evidence="11" type="ORF">BPAG_LOCUS3011</name>
</gene>
<dbReference type="AlphaFoldDB" id="A0A0N4T4B1"/>
<accession>A0A0N4T4B1</accession>
<keyword evidence="8" id="KW-0464">Manganese</keyword>
<dbReference type="Gene3D" id="1.10.510.10">
    <property type="entry name" value="Transferase(Phosphotransferase) domain 1"/>
    <property type="match status" value="1"/>
</dbReference>
<dbReference type="GO" id="GO:0046872">
    <property type="term" value="F:metal ion binding"/>
    <property type="evidence" value="ECO:0007669"/>
    <property type="project" value="UniProtKB-KW"/>
</dbReference>
<dbReference type="PROSITE" id="PS50011">
    <property type="entry name" value="PROTEIN_KINASE_DOM"/>
    <property type="match status" value="1"/>
</dbReference>
<evidence type="ECO:0000313" key="11">
    <source>
        <dbReference type="EMBL" id="VDN84197.1"/>
    </source>
</evidence>
<evidence type="ECO:0000256" key="2">
    <source>
        <dbReference type="ARBA" id="ARBA00001946"/>
    </source>
</evidence>
<dbReference type="GO" id="GO:0005634">
    <property type="term" value="C:nucleus"/>
    <property type="evidence" value="ECO:0007669"/>
    <property type="project" value="TreeGrafter"/>
</dbReference>
<keyword evidence="12" id="KW-1185">Reference proteome</keyword>
<dbReference type="InterPro" id="IPR011009">
    <property type="entry name" value="Kinase-like_dom_sf"/>
</dbReference>
<evidence type="ECO:0000313" key="13">
    <source>
        <dbReference type="WBParaSite" id="BPAG_0000304101-mRNA-1"/>
    </source>
</evidence>
<keyword evidence="5 9" id="KW-0547">Nucleotide-binding</keyword>
<dbReference type="PROSITE" id="PS00109">
    <property type="entry name" value="PROTEIN_KINASE_TYR"/>
    <property type="match status" value="1"/>
</dbReference>
<reference evidence="13" key="1">
    <citation type="submission" date="2017-02" db="UniProtKB">
        <authorList>
            <consortium name="WormBaseParasite"/>
        </authorList>
    </citation>
    <scope>IDENTIFICATION</scope>
</reference>
<dbReference type="STRING" id="6280.A0A0N4T4B1"/>
<dbReference type="EMBL" id="UZAD01000656">
    <property type="protein sequence ID" value="VDN84197.1"/>
    <property type="molecule type" value="Genomic_DNA"/>
</dbReference>
<reference evidence="11 12" key="2">
    <citation type="submission" date="2018-11" db="EMBL/GenBank/DDBJ databases">
        <authorList>
            <consortium name="Pathogen Informatics"/>
        </authorList>
    </citation>
    <scope>NUCLEOTIDE SEQUENCE [LARGE SCALE GENOMIC DNA]</scope>
</reference>
<keyword evidence="6" id="KW-0418">Kinase</keyword>
<evidence type="ECO:0000256" key="1">
    <source>
        <dbReference type="ARBA" id="ARBA00001936"/>
    </source>
</evidence>
<dbReference type="Pfam" id="PF00069">
    <property type="entry name" value="Pkinase"/>
    <property type="match status" value="1"/>
</dbReference>
<dbReference type="GO" id="GO:0005524">
    <property type="term" value="F:ATP binding"/>
    <property type="evidence" value="ECO:0007669"/>
    <property type="project" value="UniProtKB-UniRule"/>
</dbReference>
<dbReference type="GO" id="GO:0030036">
    <property type="term" value="P:actin cytoskeleton organization"/>
    <property type="evidence" value="ECO:0007669"/>
    <property type="project" value="TreeGrafter"/>
</dbReference>
<evidence type="ECO:0000256" key="9">
    <source>
        <dbReference type="PROSITE-ProRule" id="PRU10141"/>
    </source>
</evidence>
<evidence type="ECO:0000313" key="12">
    <source>
        <dbReference type="Proteomes" id="UP000278627"/>
    </source>
</evidence>
<evidence type="ECO:0000256" key="8">
    <source>
        <dbReference type="ARBA" id="ARBA00023211"/>
    </source>
</evidence>
<keyword evidence="3" id="KW-0723">Serine/threonine-protein kinase</keyword>
<sequence length="825" mass="93221">MTMIMDINGSDPLQTKNTVDNFSSSQTLFHGCGAVASNTLHETSDDIYVAKTRYVGEISQASCSSLCSEEFEEEQKNGRLFWSYDISDQCTYQHSHLAPGRTSCVFLEMALKRLYARDDFDVLESLGEGFFGDVYKVQHRFTGEIMVLKVGKERERENRIRIKANVLKEVNMLNQLTSHPNLLAFRGVCVDLAEKSWNLHILMDFCDGGSLSRLICDHQKYFRWSLRCSLARDISYAMDFVHSRGIMHRDLTSMNVLLQKVANGSLKAVVADFGLSCRIPRIVEKLTQVGTPFWMAPECLKEEFYDEKADVFSFGIILCQMIARIDADPEAGLYRTHNFGLDYVRFTAHCPTDTPLDILNLAFQCCLMDPAARPSFVSICDFFTNFRFPRHKDCDQSSSRLVGSDGRLERSLSDATLKYWKSKHSELFPSVLNRKEQSGGSQSECKSVNAVPLLVLQESMPCEDLNHTDKDEEMRNKSRMEELARSVAVDELSDEIFLDTGNPFIAHEIYKRTRKLAFPEASGRRRNVVSDVKESVDISINTTNYDSNFADYSTFSIHTNEQATDTKKYGHPRTISKIIRRSASLPNSSTNTSWMRHCATFDPLLPSSSSSSSSTGLTAAVVGQRDKTDHIGEHCVLKGQMSMAFKNKDQKFTSRRCRSTFSNELLSPSSVDNRRAKDFSLSVDKGILSRNINELTFERWKSDSNFASFMLQQGNDVVIQQPFSVGLSASKYSEETFVNRTSLLPNRTPSDEFTNGIQRMWKADYNRCRVQVIRDTIVHKGSVRGATILDPFCVTGLKCGSCRKQGMAHADGRHVPANDEYCVVL</sequence>
<dbReference type="InterPro" id="IPR008266">
    <property type="entry name" value="Tyr_kinase_AS"/>
</dbReference>
<dbReference type="GO" id="GO:0004674">
    <property type="term" value="F:protein serine/threonine kinase activity"/>
    <property type="evidence" value="ECO:0007669"/>
    <property type="project" value="UniProtKB-KW"/>
</dbReference>
<dbReference type="WBParaSite" id="BPAG_0000304101-mRNA-1">
    <property type="protein sequence ID" value="BPAG_0000304101-mRNA-1"/>
    <property type="gene ID" value="BPAG_0000304101"/>
</dbReference>
<dbReference type="PROSITE" id="PS00107">
    <property type="entry name" value="PROTEIN_KINASE_ATP"/>
    <property type="match status" value="1"/>
</dbReference>
<dbReference type="PANTHER" id="PTHR46485:SF5">
    <property type="entry name" value="CENTER DIVIDER, ISOFORM A"/>
    <property type="match status" value="1"/>
</dbReference>
<evidence type="ECO:0000259" key="10">
    <source>
        <dbReference type="PROSITE" id="PS50011"/>
    </source>
</evidence>
<evidence type="ECO:0000256" key="7">
    <source>
        <dbReference type="ARBA" id="ARBA00022840"/>
    </source>
</evidence>
<feature type="binding site" evidence="9">
    <location>
        <position position="149"/>
    </location>
    <ligand>
        <name>ATP</name>
        <dbReference type="ChEBI" id="CHEBI:30616"/>
    </ligand>
</feature>
<name>A0A0N4T4B1_BRUPA</name>
<keyword evidence="7 9" id="KW-0067">ATP-binding</keyword>
<comment type="cofactor">
    <cofactor evidence="1">
        <name>Mn(2+)</name>
        <dbReference type="ChEBI" id="CHEBI:29035"/>
    </cofactor>
</comment>
<feature type="domain" description="Protein kinase" evidence="10">
    <location>
        <begin position="120"/>
        <end position="383"/>
    </location>
</feature>
<dbReference type="InterPro" id="IPR017441">
    <property type="entry name" value="Protein_kinase_ATP_BS"/>
</dbReference>
<dbReference type="PANTHER" id="PTHR46485">
    <property type="entry name" value="LIM DOMAIN KINASE 1"/>
    <property type="match status" value="1"/>
</dbReference>
<evidence type="ECO:0000256" key="6">
    <source>
        <dbReference type="ARBA" id="ARBA00022777"/>
    </source>
</evidence>
<dbReference type="Proteomes" id="UP000278627">
    <property type="component" value="Unassembled WGS sequence"/>
</dbReference>
<proteinExistence type="predicted"/>
<evidence type="ECO:0000256" key="3">
    <source>
        <dbReference type="ARBA" id="ARBA00022527"/>
    </source>
</evidence>
<dbReference type="InterPro" id="IPR000719">
    <property type="entry name" value="Prot_kinase_dom"/>
</dbReference>
<dbReference type="SUPFAM" id="SSF56112">
    <property type="entry name" value="Protein kinase-like (PK-like)"/>
    <property type="match status" value="1"/>
</dbReference>
<keyword evidence="4" id="KW-0808">Transferase</keyword>
<organism evidence="13">
    <name type="scientific">Brugia pahangi</name>
    <name type="common">Filarial nematode worm</name>
    <dbReference type="NCBI Taxonomy" id="6280"/>
    <lineage>
        <taxon>Eukaryota</taxon>
        <taxon>Metazoa</taxon>
        <taxon>Ecdysozoa</taxon>
        <taxon>Nematoda</taxon>
        <taxon>Chromadorea</taxon>
        <taxon>Rhabditida</taxon>
        <taxon>Spirurina</taxon>
        <taxon>Spiruromorpha</taxon>
        <taxon>Filarioidea</taxon>
        <taxon>Onchocercidae</taxon>
        <taxon>Brugia</taxon>
    </lineage>
</organism>